<evidence type="ECO:0000313" key="2">
    <source>
        <dbReference type="Proteomes" id="UP000248714"/>
    </source>
</evidence>
<dbReference type="Gene3D" id="3.30.565.10">
    <property type="entry name" value="Histidine kinase-like ATPase, C-terminal domain"/>
    <property type="match status" value="1"/>
</dbReference>
<protein>
    <recommendedName>
        <fullName evidence="3">Histidine kinase-, DNA gyrase B-, and HSP90-like ATPase</fullName>
    </recommendedName>
</protein>
<name>A0ABX9EM50_9PSEU</name>
<keyword evidence="2" id="KW-1185">Reference proteome</keyword>
<evidence type="ECO:0000313" key="1">
    <source>
        <dbReference type="EMBL" id="RAS70797.1"/>
    </source>
</evidence>
<organism evidence="1 2">
    <name type="scientific">Lentzea atacamensis</name>
    <dbReference type="NCBI Taxonomy" id="531938"/>
    <lineage>
        <taxon>Bacteria</taxon>
        <taxon>Bacillati</taxon>
        <taxon>Actinomycetota</taxon>
        <taxon>Actinomycetes</taxon>
        <taxon>Pseudonocardiales</taxon>
        <taxon>Pseudonocardiaceae</taxon>
        <taxon>Lentzea</taxon>
    </lineage>
</organism>
<dbReference type="Proteomes" id="UP000248714">
    <property type="component" value="Unassembled WGS sequence"/>
</dbReference>
<dbReference type="EMBL" id="QLTT01000001">
    <property type="protein sequence ID" value="RAS70797.1"/>
    <property type="molecule type" value="Genomic_DNA"/>
</dbReference>
<accession>A0ABX9EM50</accession>
<dbReference type="SUPFAM" id="SSF55874">
    <property type="entry name" value="ATPase domain of HSP90 chaperone/DNA topoisomerase II/histidine kinase"/>
    <property type="match status" value="1"/>
</dbReference>
<gene>
    <name evidence="1" type="ORF">C8D87_1011098</name>
</gene>
<comment type="caution">
    <text evidence="1">The sequence shown here is derived from an EMBL/GenBank/DDBJ whole genome shotgun (WGS) entry which is preliminary data.</text>
</comment>
<proteinExistence type="predicted"/>
<sequence>MSRLIARSLSLHSGLIPGPFTTHSPSLAASIADTAVSGGTISVASEVGAGTTFTVRLPR</sequence>
<dbReference type="InterPro" id="IPR036890">
    <property type="entry name" value="HATPase_C_sf"/>
</dbReference>
<reference evidence="1 2" key="1">
    <citation type="submission" date="2018-06" db="EMBL/GenBank/DDBJ databases">
        <title>Genomic Encyclopedia of Type Strains, Phase IV (KMG-IV): sequencing the most valuable type-strain genomes for metagenomic binning, comparative biology and taxonomic classification.</title>
        <authorList>
            <person name="Goeker M."/>
        </authorList>
    </citation>
    <scope>NUCLEOTIDE SEQUENCE [LARGE SCALE GENOMIC DNA]</scope>
    <source>
        <strain evidence="1 2">DSM 45479</strain>
    </source>
</reference>
<evidence type="ECO:0008006" key="3">
    <source>
        <dbReference type="Google" id="ProtNLM"/>
    </source>
</evidence>